<reference evidence="8 9" key="1">
    <citation type="submission" date="2016-08" db="EMBL/GenBank/DDBJ databases">
        <title>Identification and validation of antigenic proteins from Pajaroellobacter abortibovis using de-novo genome sequence assembly and reverse vaccinology.</title>
        <authorList>
            <person name="Welly B.T."/>
            <person name="Miller M.R."/>
            <person name="Stott J.L."/>
            <person name="Blanchard M.T."/>
            <person name="Islas-Trejo A.D."/>
            <person name="O'Rourke S.M."/>
            <person name="Young A.E."/>
            <person name="Medrano J.F."/>
            <person name="Van Eenennaam A.L."/>
        </authorList>
    </citation>
    <scope>NUCLEOTIDE SEQUENCE [LARGE SCALE GENOMIC DNA]</scope>
    <source>
        <strain evidence="8 9">BTF92-0548A/99-0131</strain>
    </source>
</reference>
<dbReference type="GO" id="GO:0006783">
    <property type="term" value="P:heme biosynthetic process"/>
    <property type="evidence" value="ECO:0007669"/>
    <property type="project" value="UniProtKB-KW"/>
</dbReference>
<accession>A0A1L6MXQ2</accession>
<evidence type="ECO:0000256" key="2">
    <source>
        <dbReference type="ARBA" id="ARBA00022630"/>
    </source>
</evidence>
<keyword evidence="5" id="KW-0350">Heme biosynthesis</keyword>
<keyword evidence="4" id="KW-0560">Oxidoreductase</keyword>
<dbReference type="InterPro" id="IPR050464">
    <property type="entry name" value="Zeta_carotene_desat/Oxidored"/>
</dbReference>
<dbReference type="GO" id="GO:0004729">
    <property type="term" value="F:oxygen-dependent protoporphyrinogen oxidase activity"/>
    <property type="evidence" value="ECO:0007669"/>
    <property type="project" value="InterPro"/>
</dbReference>
<sequence length="478" mass="52990">MTKIAIIGGGISGLSLAHALSYRSEASFDPMTVHVFEKKERWGGNIVTEYFDGCTLDAGPDSWVARKSSVLELIRSIGLEDELIEVEPSARRVYRVGDSPRLQPMPEGFMLGIPASWSALWQTPLFSWKGKLRIACEPFVPSKSWERQGDESIGDFFMRRFGEEMTYRMAAPLLGGIFAGDIFKISLRATFPQLIEAEMHAGSLVKAIRAERKRLRSHPLSKGHGPFLSLKRGMGSLVERLVSSLEKGGVHFHLSAPIERIERCASSSGPPFRVYRAGDSPFLADRVVLAIPTHAAASLLREIYPECAQELDTIPYTSVATVFLAYPKDRIAHPLDAAGVLIPRESGRKVLAATWISSKWAHRAPPSTALLRIFFGGSGREEIVSAEDRVLVQLAREEVKYQLSIDGEPSWVRVFRFLKTSLQPPLAHLKHMEILKKEIESEGPIHLLGGSVVSMPDCISQAFELAYRLTAQLSRSIS</sequence>
<dbReference type="AlphaFoldDB" id="A0A1L6MXQ2"/>
<keyword evidence="9" id="KW-1185">Reference proteome</keyword>
<evidence type="ECO:0000313" key="8">
    <source>
        <dbReference type="EMBL" id="APS00256.1"/>
    </source>
</evidence>
<evidence type="ECO:0000256" key="1">
    <source>
        <dbReference type="ARBA" id="ARBA00001974"/>
    </source>
</evidence>
<comment type="pathway">
    <text evidence="6">Porphyrin-containing compound metabolism.</text>
</comment>
<protein>
    <submittedName>
        <fullName evidence="8">Protoporphyrinogen oxidase</fullName>
    </submittedName>
</protein>
<evidence type="ECO:0000256" key="5">
    <source>
        <dbReference type="ARBA" id="ARBA00023133"/>
    </source>
</evidence>
<dbReference type="EMBL" id="CP016908">
    <property type="protein sequence ID" value="APS00256.1"/>
    <property type="molecule type" value="Genomic_DNA"/>
</dbReference>
<dbReference type="Gene3D" id="3.90.660.20">
    <property type="entry name" value="Protoporphyrinogen oxidase, mitochondrial, domain 2"/>
    <property type="match status" value="1"/>
</dbReference>
<comment type="cofactor">
    <cofactor evidence="1">
        <name>FAD</name>
        <dbReference type="ChEBI" id="CHEBI:57692"/>
    </cofactor>
</comment>
<dbReference type="RefSeq" id="WP_075276920.1">
    <property type="nucleotide sequence ID" value="NZ_CP016908.1"/>
</dbReference>
<organism evidence="8 9">
    <name type="scientific">Pajaroellobacter abortibovis</name>
    <dbReference type="NCBI Taxonomy" id="1882918"/>
    <lineage>
        <taxon>Bacteria</taxon>
        <taxon>Pseudomonadati</taxon>
        <taxon>Myxococcota</taxon>
        <taxon>Polyangia</taxon>
        <taxon>Polyangiales</taxon>
        <taxon>Polyangiaceae</taxon>
    </lineage>
</organism>
<evidence type="ECO:0000313" key="9">
    <source>
        <dbReference type="Proteomes" id="UP000185544"/>
    </source>
</evidence>
<dbReference type="SUPFAM" id="SSF54373">
    <property type="entry name" value="FAD-linked reductases, C-terminal domain"/>
    <property type="match status" value="1"/>
</dbReference>
<keyword evidence="3" id="KW-0274">FAD</keyword>
<evidence type="ECO:0000259" key="7">
    <source>
        <dbReference type="Pfam" id="PF01593"/>
    </source>
</evidence>
<evidence type="ECO:0000256" key="3">
    <source>
        <dbReference type="ARBA" id="ARBA00022827"/>
    </source>
</evidence>
<dbReference type="PANTHER" id="PTHR42923:SF3">
    <property type="entry name" value="PROTOPORPHYRINOGEN OXIDASE"/>
    <property type="match status" value="1"/>
</dbReference>
<dbReference type="NCBIfam" id="TIGR00562">
    <property type="entry name" value="proto_IX_ox"/>
    <property type="match status" value="1"/>
</dbReference>
<dbReference type="Gene3D" id="3.50.50.60">
    <property type="entry name" value="FAD/NAD(P)-binding domain"/>
    <property type="match status" value="1"/>
</dbReference>
<dbReference type="KEGG" id="pabo:BCY86_05825"/>
<name>A0A1L6MXQ2_9BACT</name>
<evidence type="ECO:0000256" key="6">
    <source>
        <dbReference type="ARBA" id="ARBA00023444"/>
    </source>
</evidence>
<proteinExistence type="predicted"/>
<dbReference type="Proteomes" id="UP000185544">
    <property type="component" value="Chromosome"/>
</dbReference>
<dbReference type="InterPro" id="IPR004572">
    <property type="entry name" value="Protoporphyrinogen_oxidase"/>
</dbReference>
<dbReference type="STRING" id="1882918.BCY86_05825"/>
<dbReference type="Pfam" id="PF01593">
    <property type="entry name" value="Amino_oxidase"/>
    <property type="match status" value="1"/>
</dbReference>
<keyword evidence="2" id="KW-0285">Flavoprotein</keyword>
<gene>
    <name evidence="8" type="ORF">BCY86_05825</name>
</gene>
<dbReference type="PANTHER" id="PTHR42923">
    <property type="entry name" value="PROTOPORPHYRINOGEN OXIDASE"/>
    <property type="match status" value="1"/>
</dbReference>
<dbReference type="SUPFAM" id="SSF51905">
    <property type="entry name" value="FAD/NAD(P)-binding domain"/>
    <property type="match status" value="1"/>
</dbReference>
<evidence type="ECO:0000256" key="4">
    <source>
        <dbReference type="ARBA" id="ARBA00023002"/>
    </source>
</evidence>
<dbReference type="Gene3D" id="1.10.3110.10">
    <property type="entry name" value="protoporphyrinogen ix oxidase, domain 3"/>
    <property type="match status" value="1"/>
</dbReference>
<dbReference type="InterPro" id="IPR002937">
    <property type="entry name" value="Amino_oxidase"/>
</dbReference>
<feature type="domain" description="Amine oxidase" evidence="7">
    <location>
        <begin position="11"/>
        <end position="419"/>
    </location>
</feature>
<dbReference type="InterPro" id="IPR036188">
    <property type="entry name" value="FAD/NAD-bd_sf"/>
</dbReference>